<keyword evidence="3" id="KW-1185">Reference proteome</keyword>
<evidence type="ECO:0008006" key="4">
    <source>
        <dbReference type="Google" id="ProtNLM"/>
    </source>
</evidence>
<feature type="transmembrane region" description="Helical" evidence="1">
    <location>
        <begin position="31"/>
        <end position="51"/>
    </location>
</feature>
<sequence length="138" mass="14572">MFRSAGFGRTDQGVWVTAQFAMPSPVRTVRILLCVAAFLTFMAALQGGLVVGGAEGVGVAVGLSLPAVASLAAAWAIARRPGRKVRVGVIVLQVLYLFWQFGRIADGDPFGLVGAILPVAILILVNRSAARQYFSRAE</sequence>
<comment type="caution">
    <text evidence="2">The sequence shown here is derived from an EMBL/GenBank/DDBJ whole genome shotgun (WGS) entry which is preliminary data.</text>
</comment>
<dbReference type="EMBL" id="BAABDO010000080">
    <property type="protein sequence ID" value="GAA4149565.1"/>
    <property type="molecule type" value="Genomic_DNA"/>
</dbReference>
<keyword evidence="1" id="KW-0812">Transmembrane</keyword>
<proteinExistence type="predicted"/>
<accession>A0ABP7Z8D5</accession>
<keyword evidence="1" id="KW-1133">Transmembrane helix</keyword>
<evidence type="ECO:0000313" key="3">
    <source>
        <dbReference type="Proteomes" id="UP001500266"/>
    </source>
</evidence>
<feature type="transmembrane region" description="Helical" evidence="1">
    <location>
        <begin position="85"/>
        <end position="104"/>
    </location>
</feature>
<evidence type="ECO:0000256" key="1">
    <source>
        <dbReference type="SAM" id="Phobius"/>
    </source>
</evidence>
<evidence type="ECO:0000313" key="2">
    <source>
        <dbReference type="EMBL" id="GAA4149565.1"/>
    </source>
</evidence>
<keyword evidence="1" id="KW-0472">Membrane</keyword>
<feature type="transmembrane region" description="Helical" evidence="1">
    <location>
        <begin position="57"/>
        <end position="78"/>
    </location>
</feature>
<feature type="transmembrane region" description="Helical" evidence="1">
    <location>
        <begin position="110"/>
        <end position="129"/>
    </location>
</feature>
<organism evidence="2 3">
    <name type="scientific">Actinomadura keratinilytica</name>
    <dbReference type="NCBI Taxonomy" id="547461"/>
    <lineage>
        <taxon>Bacteria</taxon>
        <taxon>Bacillati</taxon>
        <taxon>Actinomycetota</taxon>
        <taxon>Actinomycetes</taxon>
        <taxon>Streptosporangiales</taxon>
        <taxon>Thermomonosporaceae</taxon>
        <taxon>Actinomadura</taxon>
    </lineage>
</organism>
<dbReference type="Proteomes" id="UP001500266">
    <property type="component" value="Unassembled WGS sequence"/>
</dbReference>
<gene>
    <name evidence="2" type="ORF">GCM10022416_45040</name>
</gene>
<name>A0ABP7Z8D5_9ACTN</name>
<reference evidence="3" key="1">
    <citation type="journal article" date="2019" name="Int. J. Syst. Evol. Microbiol.">
        <title>The Global Catalogue of Microorganisms (GCM) 10K type strain sequencing project: providing services to taxonomists for standard genome sequencing and annotation.</title>
        <authorList>
            <consortium name="The Broad Institute Genomics Platform"/>
            <consortium name="The Broad Institute Genome Sequencing Center for Infectious Disease"/>
            <person name="Wu L."/>
            <person name="Ma J."/>
        </authorList>
    </citation>
    <scope>NUCLEOTIDE SEQUENCE [LARGE SCALE GENOMIC DNA]</scope>
    <source>
        <strain evidence="3">JCM 17316</strain>
    </source>
</reference>
<protein>
    <recommendedName>
        <fullName evidence="4">Integral membrane protein</fullName>
    </recommendedName>
</protein>